<proteinExistence type="predicted"/>
<dbReference type="Proteomes" id="UP000008068">
    <property type="component" value="Unassembled WGS sequence"/>
</dbReference>
<name>G0NF75_CAEBE</name>
<feature type="region of interest" description="Disordered" evidence="1">
    <location>
        <begin position="1"/>
        <end position="56"/>
    </location>
</feature>
<evidence type="ECO:0000313" key="4">
    <source>
        <dbReference type="Proteomes" id="UP000008068"/>
    </source>
</evidence>
<accession>G0NF75</accession>
<dbReference type="Pfam" id="PF14214">
    <property type="entry name" value="Helitron_like_N"/>
    <property type="match status" value="1"/>
</dbReference>
<dbReference type="eggNOG" id="KOG0987">
    <property type="taxonomic scope" value="Eukaryota"/>
</dbReference>
<reference evidence="4" key="1">
    <citation type="submission" date="2011-07" db="EMBL/GenBank/DDBJ databases">
        <authorList>
            <consortium name="Caenorhabditis brenneri Sequencing and Analysis Consortium"/>
            <person name="Wilson R.K."/>
        </authorList>
    </citation>
    <scope>NUCLEOTIDE SEQUENCE [LARGE SCALE GENOMIC DNA]</scope>
    <source>
        <strain evidence="4">PB2801</strain>
    </source>
</reference>
<organism evidence="4">
    <name type="scientific">Caenorhabditis brenneri</name>
    <name type="common">Nematode worm</name>
    <dbReference type="NCBI Taxonomy" id="135651"/>
    <lineage>
        <taxon>Eukaryota</taxon>
        <taxon>Metazoa</taxon>
        <taxon>Ecdysozoa</taxon>
        <taxon>Nematoda</taxon>
        <taxon>Chromadorea</taxon>
        <taxon>Rhabditida</taxon>
        <taxon>Rhabditina</taxon>
        <taxon>Rhabditomorpha</taxon>
        <taxon>Rhabditoidea</taxon>
        <taxon>Rhabditidae</taxon>
        <taxon>Peloderinae</taxon>
        <taxon>Caenorhabditis</taxon>
    </lineage>
</organism>
<dbReference type="STRING" id="135651.G0NF75"/>
<dbReference type="PANTHER" id="PTHR10492">
    <property type="match status" value="1"/>
</dbReference>
<protein>
    <recommendedName>
        <fullName evidence="2">Helitron helicase-like domain-containing protein</fullName>
    </recommendedName>
</protein>
<feature type="compositionally biased region" description="Acidic residues" evidence="1">
    <location>
        <begin position="33"/>
        <end position="48"/>
    </location>
</feature>
<dbReference type="InterPro" id="IPR025476">
    <property type="entry name" value="Helitron_helicase-like"/>
</dbReference>
<feature type="compositionally biased region" description="Acidic residues" evidence="1">
    <location>
        <begin position="1"/>
        <end position="17"/>
    </location>
</feature>
<feature type="compositionally biased region" description="Acidic residues" evidence="1">
    <location>
        <begin position="119"/>
        <end position="128"/>
    </location>
</feature>
<dbReference type="OrthoDB" id="5877444at2759"/>
<evidence type="ECO:0000259" key="2">
    <source>
        <dbReference type="Pfam" id="PF14214"/>
    </source>
</evidence>
<sequence>MHIEELKEDGENPEDYYESLPGTLQYSDSEVSVSDEEESSDDDTDALENDPLNLPDEEILEYAVLEEMQEEPLNEEDIGQQPNIEMEERGGFMYPVLNRTEKTVDIPFVSGNPFGGSESESEELDDPNLNDRFNDGTDNYEEEAAGLDVDDNYENEHVDAVVSNVSVDEGGDSEPEEVCFGDEYVAESSAMARKNDGIQNVGQRQFVSLAEYGNFIIQDREEVPCRFQADARTLGQLHVIDIACRVREARMNVLVEKRTEFSRTSDRGKLFQFYKMAVKNNWKGQKKLGCLTTLPATVPGTIKYQRELVMSAVTLANNLGKPQIFITFTGNPYWDEIKDECQRLGCEWADIPDFVNKCFLVKFEMMLEDVVGEKKKSSKKEGGKIVRKPGIFGVVTWYTYSVEFQQRGMPHVHLLLSLEDPITTAAQVDQIVQAEVPEMPSPTDPQHTDKLLYYNAVKDKMVHRPCNTISESYCRIGAKPHWNQCNKGFPKKLTDVTILTDNQYPDYKRNNQNFFEFFDRGVFYRAGSEWVVSLNKYLLMKYGCHINVEIVSSIKMMKYMFKYIFKGSDRVLLEPRENMTNVTPAPLFMR</sequence>
<dbReference type="HOGENOM" id="CLU_462502_0_0_1"/>
<keyword evidence="4" id="KW-1185">Reference proteome</keyword>
<dbReference type="InParanoid" id="G0NF75"/>
<evidence type="ECO:0000313" key="3">
    <source>
        <dbReference type="EMBL" id="EGT59074.1"/>
    </source>
</evidence>
<evidence type="ECO:0000256" key="1">
    <source>
        <dbReference type="SAM" id="MobiDB-lite"/>
    </source>
</evidence>
<dbReference type="EMBL" id="GL379874">
    <property type="protein sequence ID" value="EGT59074.1"/>
    <property type="molecule type" value="Genomic_DNA"/>
</dbReference>
<gene>
    <name evidence="3" type="ORF">CAEBREN_28384</name>
</gene>
<feature type="region of interest" description="Disordered" evidence="1">
    <location>
        <begin position="109"/>
        <end position="129"/>
    </location>
</feature>
<dbReference type="AlphaFoldDB" id="G0NF75"/>
<feature type="domain" description="Helitron helicase-like" evidence="2">
    <location>
        <begin position="214"/>
        <end position="416"/>
    </location>
</feature>